<reference evidence="2 3" key="1">
    <citation type="submission" date="2022-06" db="EMBL/GenBank/DDBJ databases">
        <title>Halomicroarcula sp. a new haloarchaeum isolate from saline soil.</title>
        <authorList>
            <person name="Strakova D."/>
            <person name="Galisteo C."/>
            <person name="Sanchez-Porro C."/>
            <person name="Ventosa A."/>
        </authorList>
    </citation>
    <scope>NUCLEOTIDE SEQUENCE [LARGE SCALE GENOMIC DNA]</scope>
    <source>
        <strain evidence="2 3">S3CR25-11</strain>
    </source>
</reference>
<protein>
    <recommendedName>
        <fullName evidence="4">Adaptin protein</fullName>
    </recommendedName>
</protein>
<name>A0ABU2FK30_9EURY</name>
<sequence>MSNAVDTTTRVVLCFDRDDTLSVNPHPDHRAVPIGWVQFFAHELEIPVFATGNQHLRAEAKIPGIREAENAWEEYVTGEPYEYENSQFEDFIKPRRRDGLRLIRDVYEAAFPDQDFQFVVVDDADVSDLSEEGPWTHYFPWDFVKAVESGDFALEEPPSDAYRNDGVPFNSTDNPDFDHNKNAALEEIRAQVQEGRPEIGEGVHTPNSPAE</sequence>
<comment type="caution">
    <text evidence="2">The sequence shown here is derived from an EMBL/GenBank/DDBJ whole genome shotgun (WGS) entry which is preliminary data.</text>
</comment>
<dbReference type="RefSeq" id="WP_310898400.1">
    <property type="nucleotide sequence ID" value="NZ_JAMQOS010000001.1"/>
</dbReference>
<dbReference type="Proteomes" id="UP001268864">
    <property type="component" value="Unassembled WGS sequence"/>
</dbReference>
<keyword evidence="3" id="KW-1185">Reference proteome</keyword>
<evidence type="ECO:0000313" key="2">
    <source>
        <dbReference type="EMBL" id="MDS0280551.1"/>
    </source>
</evidence>
<evidence type="ECO:0000313" key="3">
    <source>
        <dbReference type="Proteomes" id="UP001268864"/>
    </source>
</evidence>
<evidence type="ECO:0008006" key="4">
    <source>
        <dbReference type="Google" id="ProtNLM"/>
    </source>
</evidence>
<feature type="region of interest" description="Disordered" evidence="1">
    <location>
        <begin position="156"/>
        <end position="180"/>
    </location>
</feature>
<evidence type="ECO:0000256" key="1">
    <source>
        <dbReference type="SAM" id="MobiDB-lite"/>
    </source>
</evidence>
<dbReference type="EMBL" id="JAMQOS010000001">
    <property type="protein sequence ID" value="MDS0280551.1"/>
    <property type="molecule type" value="Genomic_DNA"/>
</dbReference>
<proteinExistence type="predicted"/>
<accession>A0ABU2FK30</accession>
<gene>
    <name evidence="2" type="ORF">NDI86_00340</name>
</gene>
<organism evidence="2 3">
    <name type="scientific">Haloarcula onubensis</name>
    <dbReference type="NCBI Taxonomy" id="2950539"/>
    <lineage>
        <taxon>Archaea</taxon>
        <taxon>Methanobacteriati</taxon>
        <taxon>Methanobacteriota</taxon>
        <taxon>Stenosarchaea group</taxon>
        <taxon>Halobacteria</taxon>
        <taxon>Halobacteriales</taxon>
        <taxon>Haloarculaceae</taxon>
        <taxon>Haloarcula</taxon>
    </lineage>
</organism>